<dbReference type="Proteomes" id="UP000198211">
    <property type="component" value="Unassembled WGS sequence"/>
</dbReference>
<gene>
    <name evidence="1" type="ORF">PHMEG_00031033</name>
</gene>
<reference evidence="2" key="1">
    <citation type="submission" date="2017-03" db="EMBL/GenBank/DDBJ databases">
        <title>Phytopthora megakarya and P. palmivora, two closely related causual agents of cacao black pod achieved similar genome size and gene model numbers by different mechanisms.</title>
        <authorList>
            <person name="Ali S."/>
            <person name="Shao J."/>
            <person name="Larry D.J."/>
            <person name="Kronmiller B."/>
            <person name="Shen D."/>
            <person name="Strem M.D."/>
            <person name="Melnick R.L."/>
            <person name="Guiltinan M.J."/>
            <person name="Tyler B.M."/>
            <person name="Meinhardt L.W."/>
            <person name="Bailey B.A."/>
        </authorList>
    </citation>
    <scope>NUCLEOTIDE SEQUENCE [LARGE SCALE GENOMIC DNA]</scope>
    <source>
        <strain evidence="2">zdho120</strain>
    </source>
</reference>
<evidence type="ECO:0008006" key="3">
    <source>
        <dbReference type="Google" id="ProtNLM"/>
    </source>
</evidence>
<proteinExistence type="predicted"/>
<sequence>LDMRFDDGEVKRRLDGPDTNLKKRLAWQYCASRLSDSLNVILKREHVQNKYRKLKCEFRQGVTAMNKADKDGHEVDTELWGILNSAFVGRAGAGGAILVKSALGATQLASIAMDRNSISS</sequence>
<keyword evidence="2" id="KW-1185">Reference proteome</keyword>
<name>A0A225UZ42_9STRA</name>
<comment type="caution">
    <text evidence="1">The sequence shown here is derived from an EMBL/GenBank/DDBJ whole genome shotgun (WGS) entry which is preliminary data.</text>
</comment>
<evidence type="ECO:0000313" key="1">
    <source>
        <dbReference type="EMBL" id="OWY98242.1"/>
    </source>
</evidence>
<evidence type="ECO:0000313" key="2">
    <source>
        <dbReference type="Proteomes" id="UP000198211"/>
    </source>
</evidence>
<protein>
    <recommendedName>
        <fullName evidence="3">MADF domain-containing protein</fullName>
    </recommendedName>
</protein>
<dbReference type="OrthoDB" id="105664at2759"/>
<dbReference type="AlphaFoldDB" id="A0A225UZ42"/>
<feature type="non-terminal residue" evidence="1">
    <location>
        <position position="1"/>
    </location>
</feature>
<dbReference type="EMBL" id="NBNE01009594">
    <property type="protein sequence ID" value="OWY98242.1"/>
    <property type="molecule type" value="Genomic_DNA"/>
</dbReference>
<organism evidence="1 2">
    <name type="scientific">Phytophthora megakarya</name>
    <dbReference type="NCBI Taxonomy" id="4795"/>
    <lineage>
        <taxon>Eukaryota</taxon>
        <taxon>Sar</taxon>
        <taxon>Stramenopiles</taxon>
        <taxon>Oomycota</taxon>
        <taxon>Peronosporomycetes</taxon>
        <taxon>Peronosporales</taxon>
        <taxon>Peronosporaceae</taxon>
        <taxon>Phytophthora</taxon>
    </lineage>
</organism>
<accession>A0A225UZ42</accession>